<dbReference type="AlphaFoldDB" id="A0A834U2F9"/>
<gene>
    <name evidence="1" type="ORF">G2W53_013434</name>
</gene>
<name>A0A834U2F9_9FABA</name>
<reference evidence="1" key="1">
    <citation type="submission" date="2020-09" db="EMBL/GenBank/DDBJ databases">
        <title>Genome-Enabled Discovery of Anthraquinone Biosynthesis in Senna tora.</title>
        <authorList>
            <person name="Kang S.-H."/>
            <person name="Pandey R.P."/>
            <person name="Lee C.-M."/>
            <person name="Sim J.-S."/>
            <person name="Jeong J.-T."/>
            <person name="Choi B.-S."/>
            <person name="Jung M."/>
            <person name="Ginzburg D."/>
            <person name="Zhao K."/>
            <person name="Won S.Y."/>
            <person name="Oh T.-J."/>
            <person name="Yu Y."/>
            <person name="Kim N.-H."/>
            <person name="Lee O.R."/>
            <person name="Lee T.-H."/>
            <person name="Bashyal P."/>
            <person name="Kim T.-S."/>
            <person name="Lee W.-H."/>
            <person name="Kawkins C."/>
            <person name="Kim C.-K."/>
            <person name="Kim J.S."/>
            <person name="Ahn B.O."/>
            <person name="Rhee S.Y."/>
            <person name="Sohng J.K."/>
        </authorList>
    </citation>
    <scope>NUCLEOTIDE SEQUENCE</scope>
    <source>
        <tissue evidence="1">Leaf</tissue>
    </source>
</reference>
<comment type="caution">
    <text evidence="1">The sequence shown here is derived from an EMBL/GenBank/DDBJ whole genome shotgun (WGS) entry which is preliminary data.</text>
</comment>
<organism evidence="1 2">
    <name type="scientific">Senna tora</name>
    <dbReference type="NCBI Taxonomy" id="362788"/>
    <lineage>
        <taxon>Eukaryota</taxon>
        <taxon>Viridiplantae</taxon>
        <taxon>Streptophyta</taxon>
        <taxon>Embryophyta</taxon>
        <taxon>Tracheophyta</taxon>
        <taxon>Spermatophyta</taxon>
        <taxon>Magnoliopsida</taxon>
        <taxon>eudicotyledons</taxon>
        <taxon>Gunneridae</taxon>
        <taxon>Pentapetalae</taxon>
        <taxon>rosids</taxon>
        <taxon>fabids</taxon>
        <taxon>Fabales</taxon>
        <taxon>Fabaceae</taxon>
        <taxon>Caesalpinioideae</taxon>
        <taxon>Cassia clade</taxon>
        <taxon>Senna</taxon>
    </lineage>
</organism>
<protein>
    <submittedName>
        <fullName evidence="1">Uncharacterized protein</fullName>
    </submittedName>
</protein>
<evidence type="ECO:0000313" key="2">
    <source>
        <dbReference type="Proteomes" id="UP000634136"/>
    </source>
</evidence>
<dbReference type="Proteomes" id="UP000634136">
    <property type="component" value="Unassembled WGS sequence"/>
</dbReference>
<sequence>MTGTGCFLVHEFDLGHSTRKMGPTAIHKNGQWATSYMCC</sequence>
<proteinExistence type="predicted"/>
<keyword evidence="2" id="KW-1185">Reference proteome</keyword>
<dbReference type="EMBL" id="JAAIUW010000005">
    <property type="protein sequence ID" value="KAF7831101.1"/>
    <property type="molecule type" value="Genomic_DNA"/>
</dbReference>
<accession>A0A834U2F9</accession>
<evidence type="ECO:0000313" key="1">
    <source>
        <dbReference type="EMBL" id="KAF7831101.1"/>
    </source>
</evidence>